<evidence type="ECO:0000256" key="1">
    <source>
        <dbReference type="SAM" id="Phobius"/>
    </source>
</evidence>
<organism evidence="2 3">
    <name type="scientific">Reticulomyxa filosa</name>
    <dbReference type="NCBI Taxonomy" id="46433"/>
    <lineage>
        <taxon>Eukaryota</taxon>
        <taxon>Sar</taxon>
        <taxon>Rhizaria</taxon>
        <taxon>Retaria</taxon>
        <taxon>Foraminifera</taxon>
        <taxon>Monothalamids</taxon>
        <taxon>Reticulomyxidae</taxon>
        <taxon>Reticulomyxa</taxon>
    </lineage>
</organism>
<gene>
    <name evidence="2" type="ORF">RFI_01037</name>
</gene>
<proteinExistence type="predicted"/>
<comment type="caution">
    <text evidence="2">The sequence shown here is derived from an EMBL/GenBank/DDBJ whole genome shotgun (WGS) entry which is preliminary data.</text>
</comment>
<feature type="transmembrane region" description="Helical" evidence="1">
    <location>
        <begin position="7"/>
        <end position="30"/>
    </location>
</feature>
<dbReference type="Proteomes" id="UP000023152">
    <property type="component" value="Unassembled WGS sequence"/>
</dbReference>
<dbReference type="AlphaFoldDB" id="X6PBZ0"/>
<feature type="transmembrane region" description="Helical" evidence="1">
    <location>
        <begin position="50"/>
        <end position="70"/>
    </location>
</feature>
<evidence type="ECO:0000313" key="2">
    <source>
        <dbReference type="EMBL" id="ETO36025.1"/>
    </source>
</evidence>
<keyword evidence="1" id="KW-0472">Membrane</keyword>
<keyword evidence="1" id="KW-1133">Transmembrane helix</keyword>
<dbReference type="EMBL" id="ASPP01001067">
    <property type="protein sequence ID" value="ETO36025.1"/>
    <property type="molecule type" value="Genomic_DNA"/>
</dbReference>
<keyword evidence="3" id="KW-1185">Reference proteome</keyword>
<accession>X6PBZ0</accession>
<keyword evidence="1" id="KW-0812">Transmembrane</keyword>
<sequence length="108" mass="13029">MLNRIPIHFHFGSFAILFMLVYLSWAYLYYSFSEHFDYFFVDPSKPINALWYFILFVYILIVWTVIFFLAKFRDTKLIPKYARASENFISSNKDFSTSFFDAQDIPEL</sequence>
<protein>
    <submittedName>
        <fullName evidence="2">Uncharacterized protein</fullName>
    </submittedName>
</protein>
<reference evidence="2 3" key="1">
    <citation type="journal article" date="2013" name="Curr. Biol.">
        <title>The Genome of the Foraminiferan Reticulomyxa filosa.</title>
        <authorList>
            <person name="Glockner G."/>
            <person name="Hulsmann N."/>
            <person name="Schleicher M."/>
            <person name="Noegel A.A."/>
            <person name="Eichinger L."/>
            <person name="Gallinger C."/>
            <person name="Pawlowski J."/>
            <person name="Sierra R."/>
            <person name="Euteneuer U."/>
            <person name="Pillet L."/>
            <person name="Moustafa A."/>
            <person name="Platzer M."/>
            <person name="Groth M."/>
            <person name="Szafranski K."/>
            <person name="Schliwa M."/>
        </authorList>
    </citation>
    <scope>NUCLEOTIDE SEQUENCE [LARGE SCALE GENOMIC DNA]</scope>
</reference>
<evidence type="ECO:0000313" key="3">
    <source>
        <dbReference type="Proteomes" id="UP000023152"/>
    </source>
</evidence>
<name>X6PBZ0_RETFI</name>